<evidence type="ECO:0000256" key="1">
    <source>
        <dbReference type="SAM" id="SignalP"/>
    </source>
</evidence>
<dbReference type="GO" id="GO:0016798">
    <property type="term" value="F:hydrolase activity, acting on glycosyl bonds"/>
    <property type="evidence" value="ECO:0007669"/>
    <property type="project" value="UniProtKB-KW"/>
</dbReference>
<dbReference type="EMBL" id="QWDN01000997">
    <property type="protein sequence ID" value="TEB40709.1"/>
    <property type="molecule type" value="Genomic_DNA"/>
</dbReference>
<feature type="signal peptide" evidence="1">
    <location>
        <begin position="1"/>
        <end position="27"/>
    </location>
</feature>
<keyword evidence="3" id="KW-0326">Glycosidase</keyword>
<dbReference type="InterPro" id="IPR056425">
    <property type="entry name" value="Beta-prop_BT_1020"/>
</dbReference>
<reference evidence="3 4" key="1">
    <citation type="journal article" date="2018" name="Syst. Appl. Microbiol.">
        <title>Flavobacterium circumlabens sp. nov. and Flavobacterium cupreum sp. nov., two psychrotrophic species isolated from Antarctic environmental samples.</title>
        <authorList>
            <person name="Kralova S."/>
            <person name="Busse H.J."/>
            <person name="Svec P."/>
            <person name="Maslanova I."/>
            <person name="Stankova E."/>
            <person name="Bartak M."/>
            <person name="Sedlacek I."/>
        </authorList>
    </citation>
    <scope>NUCLEOTIDE SEQUENCE [LARGE SCALE GENOMIC DNA]</scope>
    <source>
        <strain evidence="3 4">CCM 8828</strain>
    </source>
</reference>
<feature type="domain" description="BT-1020-like N-terminal beta-propeller" evidence="2">
    <location>
        <begin position="30"/>
        <end position="99"/>
    </location>
</feature>
<protein>
    <submittedName>
        <fullName evidence="3">Six-hairpin glycosidase</fullName>
    </submittedName>
</protein>
<feature type="non-terminal residue" evidence="3">
    <location>
        <position position="100"/>
    </location>
</feature>
<proteinExistence type="predicted"/>
<evidence type="ECO:0000313" key="3">
    <source>
        <dbReference type="EMBL" id="TEB40709.1"/>
    </source>
</evidence>
<dbReference type="AlphaFoldDB" id="A0A4Y7U4G1"/>
<gene>
    <name evidence="3" type="ORF">D0809_29225</name>
</gene>
<feature type="chain" id="PRO_5021406142" evidence="1">
    <location>
        <begin position="28"/>
        <end position="100"/>
    </location>
</feature>
<accession>A0A4Y7U4G1</accession>
<dbReference type="Pfam" id="PF24067">
    <property type="entry name" value="Beta-prop_BT_1020"/>
    <property type="match status" value="1"/>
</dbReference>
<sequence>MIALQKIKIVSSLTVLLTFGLVNSAMAQNDTVRYVGKTLSNIDYHHGQLSPAVGVHATQIMRASREHPEKADGFGWTYNHQPMMAYWNNTFYLHYLSDPT</sequence>
<name>A0A4Y7U4G1_9FLAO</name>
<keyword evidence="3" id="KW-0378">Hydrolase</keyword>
<keyword evidence="1" id="KW-0732">Signal</keyword>
<organism evidence="3 4">
    <name type="scientific">Flavobacterium circumlabens</name>
    <dbReference type="NCBI Taxonomy" id="2133765"/>
    <lineage>
        <taxon>Bacteria</taxon>
        <taxon>Pseudomonadati</taxon>
        <taxon>Bacteroidota</taxon>
        <taxon>Flavobacteriia</taxon>
        <taxon>Flavobacteriales</taxon>
        <taxon>Flavobacteriaceae</taxon>
        <taxon>Flavobacterium</taxon>
    </lineage>
</organism>
<evidence type="ECO:0000259" key="2">
    <source>
        <dbReference type="Pfam" id="PF24067"/>
    </source>
</evidence>
<evidence type="ECO:0000313" key="4">
    <source>
        <dbReference type="Proteomes" id="UP000298340"/>
    </source>
</evidence>
<comment type="caution">
    <text evidence="3">The sequence shown here is derived from an EMBL/GenBank/DDBJ whole genome shotgun (WGS) entry which is preliminary data.</text>
</comment>
<dbReference type="Proteomes" id="UP000298340">
    <property type="component" value="Unassembled WGS sequence"/>
</dbReference>